<accession>A0A2L0ETX2</accession>
<dbReference type="OrthoDB" id="5322475at2"/>
<evidence type="ECO:0000256" key="8">
    <source>
        <dbReference type="ARBA" id="ARBA00023065"/>
    </source>
</evidence>
<dbReference type="RefSeq" id="WP_104981502.1">
    <property type="nucleotide sequence ID" value="NZ_CP012673.1"/>
</dbReference>
<dbReference type="InterPro" id="IPR035906">
    <property type="entry name" value="MetI-like_sf"/>
</dbReference>
<dbReference type="PROSITE" id="PS51257">
    <property type="entry name" value="PROKAR_LIPOPROTEIN"/>
    <property type="match status" value="1"/>
</dbReference>
<dbReference type="Gene3D" id="1.10.3720.10">
    <property type="entry name" value="MetI-like"/>
    <property type="match status" value="1"/>
</dbReference>
<reference evidence="12 13" key="1">
    <citation type="submission" date="2015-09" db="EMBL/GenBank/DDBJ databases">
        <title>Sorangium comparison.</title>
        <authorList>
            <person name="Zaburannyi N."/>
            <person name="Bunk B."/>
            <person name="Overmann J."/>
            <person name="Mueller R."/>
        </authorList>
    </citation>
    <scope>NUCLEOTIDE SEQUENCE [LARGE SCALE GENOMIC DNA]</scope>
    <source>
        <strain evidence="12 13">So ce26</strain>
    </source>
</reference>
<dbReference type="GO" id="GO:0042918">
    <property type="term" value="P:alkanesulfonate transmembrane transport"/>
    <property type="evidence" value="ECO:0007669"/>
    <property type="project" value="UniProtKB-ARBA"/>
</dbReference>
<keyword evidence="4" id="KW-1003">Cell membrane</keyword>
<evidence type="ECO:0000313" key="12">
    <source>
        <dbReference type="EMBL" id="AUX42735.1"/>
    </source>
</evidence>
<dbReference type="GO" id="GO:0006811">
    <property type="term" value="P:monoatomic ion transport"/>
    <property type="evidence" value="ECO:0007669"/>
    <property type="project" value="UniProtKB-KW"/>
</dbReference>
<comment type="similarity">
    <text evidence="10">Belongs to the binding-protein-dependent transport system permease family.</text>
</comment>
<evidence type="ECO:0000256" key="5">
    <source>
        <dbReference type="ARBA" id="ARBA00022519"/>
    </source>
</evidence>
<evidence type="ECO:0000256" key="3">
    <source>
        <dbReference type="ARBA" id="ARBA00022448"/>
    </source>
</evidence>
<comment type="subcellular location">
    <subcellularLocation>
        <location evidence="1">Cell inner membrane</location>
    </subcellularLocation>
    <subcellularLocation>
        <location evidence="2 10">Cell membrane</location>
        <topology evidence="2 10">Multi-pass membrane protein</topology>
    </subcellularLocation>
</comment>
<dbReference type="EMBL" id="CP012673">
    <property type="protein sequence ID" value="AUX42735.1"/>
    <property type="molecule type" value="Genomic_DNA"/>
</dbReference>
<keyword evidence="9 10" id="KW-0472">Membrane</keyword>
<keyword evidence="3 10" id="KW-0813">Transport</keyword>
<evidence type="ECO:0000256" key="7">
    <source>
        <dbReference type="ARBA" id="ARBA00022989"/>
    </source>
</evidence>
<dbReference type="Proteomes" id="UP000238348">
    <property type="component" value="Chromosome"/>
</dbReference>
<evidence type="ECO:0000256" key="9">
    <source>
        <dbReference type="ARBA" id="ARBA00023136"/>
    </source>
</evidence>
<evidence type="ECO:0000256" key="2">
    <source>
        <dbReference type="ARBA" id="ARBA00004651"/>
    </source>
</evidence>
<organism evidence="12 13">
    <name type="scientific">Sorangium cellulosum</name>
    <name type="common">Polyangium cellulosum</name>
    <dbReference type="NCBI Taxonomy" id="56"/>
    <lineage>
        <taxon>Bacteria</taxon>
        <taxon>Pseudomonadati</taxon>
        <taxon>Myxococcota</taxon>
        <taxon>Polyangia</taxon>
        <taxon>Polyangiales</taxon>
        <taxon>Polyangiaceae</taxon>
        <taxon>Sorangium</taxon>
    </lineage>
</organism>
<keyword evidence="8" id="KW-0406">Ion transport</keyword>
<feature type="transmembrane region" description="Helical" evidence="10">
    <location>
        <begin position="16"/>
        <end position="38"/>
    </location>
</feature>
<dbReference type="InterPro" id="IPR005889">
    <property type="entry name" value="NtrB"/>
</dbReference>
<keyword evidence="6 10" id="KW-0812">Transmembrane</keyword>
<dbReference type="GO" id="GO:0005886">
    <property type="term" value="C:plasma membrane"/>
    <property type="evidence" value="ECO:0007669"/>
    <property type="project" value="UniProtKB-SubCell"/>
</dbReference>
<dbReference type="NCBIfam" id="TIGR01183">
    <property type="entry name" value="ntrB"/>
    <property type="match status" value="1"/>
</dbReference>
<dbReference type="FunFam" id="1.10.3720.10:FF:000003">
    <property type="entry name" value="Aliphatic sulfonate ABC transporter permease"/>
    <property type="match status" value="1"/>
</dbReference>
<feature type="transmembrane region" description="Helical" evidence="10">
    <location>
        <begin position="230"/>
        <end position="249"/>
    </location>
</feature>
<evidence type="ECO:0000256" key="10">
    <source>
        <dbReference type="RuleBase" id="RU363032"/>
    </source>
</evidence>
<sequence>MSDVKAVSAKIKIDHLLLPLFGVACVIGCWAAASSLWAESLPSPLKTWDVSRPYIFEPFEKRGELDQGILRFTWYSLERVAKGYTLAILLGTPIGFFLGASKLFRSSFDPIIQILRPVSPLAWLPLGLVLFQKPDPAGVFTIAMCSMWPTVLNTALGVRSIPQDYMNVARVLRLSRMKTLFKVQLPAALPYMFTGFRLSLGIAWLVIVAVEMLTGSPGVGGFLWQEYNSLIYEHIILCIITIGVVGFLLDTLMSLVERRLKFAGG</sequence>
<dbReference type="PANTHER" id="PTHR30151:SF7">
    <property type="entry name" value="NITRATE IMPORT PERMEASE PROTEIN NRTB"/>
    <property type="match status" value="1"/>
</dbReference>
<dbReference type="InterPro" id="IPR000515">
    <property type="entry name" value="MetI-like"/>
</dbReference>
<feature type="transmembrane region" description="Helical" evidence="10">
    <location>
        <begin position="84"/>
        <end position="104"/>
    </location>
</feature>
<evidence type="ECO:0000313" key="13">
    <source>
        <dbReference type="Proteomes" id="UP000238348"/>
    </source>
</evidence>
<evidence type="ECO:0000256" key="4">
    <source>
        <dbReference type="ARBA" id="ARBA00022475"/>
    </source>
</evidence>
<name>A0A2L0ETX2_SORCE</name>
<dbReference type="Pfam" id="PF00528">
    <property type="entry name" value="BPD_transp_1"/>
    <property type="match status" value="1"/>
</dbReference>
<keyword evidence="5" id="KW-0997">Cell inner membrane</keyword>
<dbReference type="PROSITE" id="PS50928">
    <property type="entry name" value="ABC_TM1"/>
    <property type="match status" value="1"/>
</dbReference>
<proteinExistence type="inferred from homology"/>
<protein>
    <submittedName>
        <fullName evidence="12">Nitrate ABC transporter permease</fullName>
    </submittedName>
</protein>
<dbReference type="PANTHER" id="PTHR30151">
    <property type="entry name" value="ALKANE SULFONATE ABC TRANSPORTER-RELATED, MEMBRANE SUBUNIT"/>
    <property type="match status" value="1"/>
</dbReference>
<dbReference type="CDD" id="cd06261">
    <property type="entry name" value="TM_PBP2"/>
    <property type="match status" value="1"/>
</dbReference>
<feature type="transmembrane region" description="Helical" evidence="10">
    <location>
        <begin position="179"/>
        <end position="210"/>
    </location>
</feature>
<evidence type="ECO:0000256" key="6">
    <source>
        <dbReference type="ARBA" id="ARBA00022692"/>
    </source>
</evidence>
<evidence type="ECO:0000256" key="1">
    <source>
        <dbReference type="ARBA" id="ARBA00004533"/>
    </source>
</evidence>
<keyword evidence="7 10" id="KW-1133">Transmembrane helix</keyword>
<evidence type="ECO:0000259" key="11">
    <source>
        <dbReference type="PROSITE" id="PS50928"/>
    </source>
</evidence>
<gene>
    <name evidence="12" type="primary">nrtB</name>
    <name evidence="12" type="ORF">SOCE26_041680</name>
</gene>
<dbReference type="GO" id="GO:0015112">
    <property type="term" value="F:nitrate transmembrane transporter activity"/>
    <property type="evidence" value="ECO:0007669"/>
    <property type="project" value="InterPro"/>
</dbReference>
<dbReference type="SUPFAM" id="SSF161098">
    <property type="entry name" value="MetI-like"/>
    <property type="match status" value="1"/>
</dbReference>
<feature type="domain" description="ABC transmembrane type-1" evidence="11">
    <location>
        <begin position="73"/>
        <end position="257"/>
    </location>
</feature>
<dbReference type="AlphaFoldDB" id="A0A2L0ETX2"/>
<feature type="transmembrane region" description="Helical" evidence="10">
    <location>
        <begin position="137"/>
        <end position="158"/>
    </location>
</feature>